<keyword evidence="3" id="KW-1185">Reference proteome</keyword>
<sequence length="72" mass="8331">MASEDYGEISGEDMFEYLKEKGLEMWADKFKEKSVIKLWELNDDVLAKMGIDQAEDRQKILDIILPAAHKVI</sequence>
<dbReference type="SUPFAM" id="SSF47769">
    <property type="entry name" value="SAM/Pointed domain"/>
    <property type="match status" value="1"/>
</dbReference>
<dbReference type="Proteomes" id="UP001331515">
    <property type="component" value="Unassembled WGS sequence"/>
</dbReference>
<feature type="domain" description="SAM" evidence="1">
    <location>
        <begin position="13"/>
        <end position="64"/>
    </location>
</feature>
<accession>A0AAN8HPP1</accession>
<dbReference type="InterPro" id="IPR001660">
    <property type="entry name" value="SAM"/>
</dbReference>
<organism evidence="2 3">
    <name type="scientific">Champsocephalus gunnari</name>
    <name type="common">Mackerel icefish</name>
    <dbReference type="NCBI Taxonomy" id="52237"/>
    <lineage>
        <taxon>Eukaryota</taxon>
        <taxon>Metazoa</taxon>
        <taxon>Chordata</taxon>
        <taxon>Craniata</taxon>
        <taxon>Vertebrata</taxon>
        <taxon>Euteleostomi</taxon>
        <taxon>Actinopterygii</taxon>
        <taxon>Neopterygii</taxon>
        <taxon>Teleostei</taxon>
        <taxon>Neoteleostei</taxon>
        <taxon>Acanthomorphata</taxon>
        <taxon>Eupercaria</taxon>
        <taxon>Perciformes</taxon>
        <taxon>Notothenioidei</taxon>
        <taxon>Channichthyidae</taxon>
        <taxon>Champsocephalus</taxon>
    </lineage>
</organism>
<evidence type="ECO:0000313" key="2">
    <source>
        <dbReference type="EMBL" id="KAK5923781.1"/>
    </source>
</evidence>
<name>A0AAN8HPP1_CHAGU</name>
<dbReference type="Gene3D" id="1.10.150.50">
    <property type="entry name" value="Transcription Factor, Ets-1"/>
    <property type="match status" value="1"/>
</dbReference>
<reference evidence="2 3" key="1">
    <citation type="journal article" date="2023" name="Mol. Biol. Evol.">
        <title>Genomics of Secondarily Temperate Adaptation in the Only Non-Antarctic Icefish.</title>
        <authorList>
            <person name="Rivera-Colon A.G."/>
            <person name="Rayamajhi N."/>
            <person name="Minhas B.F."/>
            <person name="Madrigal G."/>
            <person name="Bilyk K.T."/>
            <person name="Yoon V."/>
            <person name="Hune M."/>
            <person name="Gregory S."/>
            <person name="Cheng C.H.C."/>
            <person name="Catchen J.M."/>
        </authorList>
    </citation>
    <scope>NUCLEOTIDE SEQUENCE [LARGE SCALE GENOMIC DNA]</scope>
    <source>
        <tissue evidence="2">White muscle</tissue>
    </source>
</reference>
<comment type="caution">
    <text evidence="2">The sequence shown here is derived from an EMBL/GenBank/DDBJ whole genome shotgun (WGS) entry which is preliminary data.</text>
</comment>
<evidence type="ECO:0000259" key="1">
    <source>
        <dbReference type="Pfam" id="PF07647"/>
    </source>
</evidence>
<protein>
    <recommendedName>
        <fullName evidence="1">SAM domain-containing protein</fullName>
    </recommendedName>
</protein>
<dbReference type="InterPro" id="IPR013761">
    <property type="entry name" value="SAM/pointed_sf"/>
</dbReference>
<proteinExistence type="predicted"/>
<dbReference type="Pfam" id="PF07647">
    <property type="entry name" value="SAM_2"/>
    <property type="match status" value="1"/>
</dbReference>
<evidence type="ECO:0000313" key="3">
    <source>
        <dbReference type="Proteomes" id="UP001331515"/>
    </source>
</evidence>
<dbReference type="AlphaFoldDB" id="A0AAN8HPP1"/>
<dbReference type="EMBL" id="JAURVH010001521">
    <property type="protein sequence ID" value="KAK5923781.1"/>
    <property type="molecule type" value="Genomic_DNA"/>
</dbReference>
<gene>
    <name evidence="2" type="ORF">CgunFtcFv8_000719</name>
</gene>